<dbReference type="SMART" id="SM00095">
    <property type="entry name" value="TR_THY"/>
    <property type="match status" value="1"/>
</dbReference>
<dbReference type="InterPro" id="IPR052787">
    <property type="entry name" value="MAVS"/>
</dbReference>
<sequence>MNEETSSVVLLPEVKVEPYETSENHADSEESSLESPTDENSLPRFGETSEEDIQRLLEHRSCSENTWRATKNAVKILRDYMEEKSMDVNFEKLDKQALNDLLRKFYVEARKKNGDYYKSSALGSIRFGIHRYLQSQKRNIDIRNDPEFTESNKIFKAQVIKLNKQGKGEVNRSDIGPDDLKKLYLCDVLSPFSADGLQRKVFFDLLMYLPGKRNRSNVREQTRDSFLVGYDSSTGLKYIYPNPSHCENVFAEGKCPKMNEKPGNPRCPVSSFLKYLSKLNPMNLYLWQRPKASFKHHACEDDPVWYENAAVGHNSLGEMMTNMSKLARLSRVYTNNCIRGTYVAILDSLVEDYPLVTTLVSMPVSQRYQPILPREPCDERPTMVSVSEKYQLHSPDVTVSSRGSEIQEGHSSPFSVVQSRDKAHLTKIFIDTSHSLSQPISPNNVKTSSSQGNSRSFSEKQTELKPSSPTESSYLAMQYYSTQRGLHSPLAPYRMSQLQGAFSHSPRTPAQSFNTTESEYSLPRATSSSSSSSSSLTRTANHHSGYARSRVVYCQTAPTMACSSSHIMQHCSAERGSMSGSPLTTHVLDTARGVPARNLQVQLYFEEIRPDSRMWKHIASGVTNGDGRIPNLLTQEQFIPGKYMIRFETEAYFKETGISAFFYPYVESMIFLEDELSVPMPIGQVSLSYSPSRKIPLVPD</sequence>
<reference evidence="3 4" key="1">
    <citation type="submission" date="2022-05" db="EMBL/GenBank/DDBJ databases">
        <authorList>
            <consortium name="Genoscope - CEA"/>
            <person name="William W."/>
        </authorList>
    </citation>
    <scope>NUCLEOTIDE SEQUENCE [LARGE SCALE GENOMIC DNA]</scope>
</reference>
<accession>A0ABN8NY72</accession>
<feature type="region of interest" description="Disordered" evidence="1">
    <location>
        <begin position="499"/>
        <end position="542"/>
    </location>
</feature>
<evidence type="ECO:0000313" key="4">
    <source>
        <dbReference type="Proteomes" id="UP001159405"/>
    </source>
</evidence>
<dbReference type="Pfam" id="PF00576">
    <property type="entry name" value="Transthyretin"/>
    <property type="match status" value="1"/>
</dbReference>
<organism evidence="3 4">
    <name type="scientific">Porites lobata</name>
    <dbReference type="NCBI Taxonomy" id="104759"/>
    <lineage>
        <taxon>Eukaryota</taxon>
        <taxon>Metazoa</taxon>
        <taxon>Cnidaria</taxon>
        <taxon>Anthozoa</taxon>
        <taxon>Hexacorallia</taxon>
        <taxon>Scleractinia</taxon>
        <taxon>Fungiina</taxon>
        <taxon>Poritidae</taxon>
        <taxon>Porites</taxon>
    </lineage>
</organism>
<dbReference type="PROSITE" id="PS00768">
    <property type="entry name" value="TRANSTHYRETIN_1"/>
    <property type="match status" value="1"/>
</dbReference>
<evidence type="ECO:0000313" key="3">
    <source>
        <dbReference type="EMBL" id="CAH3126778.1"/>
    </source>
</evidence>
<dbReference type="EMBL" id="CALNXK010000043">
    <property type="protein sequence ID" value="CAH3126778.1"/>
    <property type="molecule type" value="Genomic_DNA"/>
</dbReference>
<evidence type="ECO:0000256" key="1">
    <source>
        <dbReference type="SAM" id="MobiDB-lite"/>
    </source>
</evidence>
<feature type="region of interest" description="Disordered" evidence="1">
    <location>
        <begin position="394"/>
        <end position="418"/>
    </location>
</feature>
<dbReference type="InterPro" id="IPR036817">
    <property type="entry name" value="Transthyretin/HIU_hydrolase_sf"/>
</dbReference>
<feature type="compositionally biased region" description="Polar residues" evidence="1">
    <location>
        <begin position="436"/>
        <end position="456"/>
    </location>
</feature>
<proteinExistence type="predicted"/>
<feature type="compositionally biased region" description="Polar residues" evidence="1">
    <location>
        <begin position="397"/>
        <end position="418"/>
    </location>
</feature>
<dbReference type="InterPro" id="IPR023418">
    <property type="entry name" value="Thyroxine_BS"/>
</dbReference>
<gene>
    <name evidence="3" type="ORF">PLOB_00032871</name>
</gene>
<dbReference type="InterPro" id="IPR023416">
    <property type="entry name" value="Transthyretin/HIU_hydrolase_d"/>
</dbReference>
<dbReference type="Gene3D" id="2.60.40.180">
    <property type="entry name" value="Transthyretin/hydroxyisourate hydrolase domain"/>
    <property type="match status" value="1"/>
</dbReference>
<dbReference type="PRINTS" id="PR00189">
    <property type="entry name" value="TRNSTHYRETIN"/>
</dbReference>
<dbReference type="PANTHER" id="PTHR21446">
    <property type="entry name" value="DUF3504 DOMAIN-CONTAINING PROTEIN"/>
    <property type="match status" value="1"/>
</dbReference>
<dbReference type="InterPro" id="IPR000895">
    <property type="entry name" value="Transthyretin/HIU_hydrolase"/>
</dbReference>
<protein>
    <recommendedName>
        <fullName evidence="2">Transthyretin/hydroxyisourate hydrolase domain-containing protein</fullName>
    </recommendedName>
</protein>
<feature type="compositionally biased region" description="Basic and acidic residues" evidence="1">
    <location>
        <begin position="14"/>
        <end position="28"/>
    </location>
</feature>
<feature type="region of interest" description="Disordered" evidence="1">
    <location>
        <begin position="436"/>
        <end position="470"/>
    </location>
</feature>
<comment type="caution">
    <text evidence="3">The sequence shown here is derived from an EMBL/GenBank/DDBJ whole genome shotgun (WGS) entry which is preliminary data.</text>
</comment>
<dbReference type="PANTHER" id="PTHR21446:SF12">
    <property type="entry name" value="POTASSIUM CHANNEL TETRAMERIZATION DOMAIN CONTAINING 1"/>
    <property type="match status" value="1"/>
</dbReference>
<feature type="region of interest" description="Disordered" evidence="1">
    <location>
        <begin position="1"/>
        <end position="45"/>
    </location>
</feature>
<dbReference type="Proteomes" id="UP001159405">
    <property type="component" value="Unassembled WGS sequence"/>
</dbReference>
<feature type="compositionally biased region" description="Polar residues" evidence="1">
    <location>
        <begin position="499"/>
        <end position="519"/>
    </location>
</feature>
<feature type="domain" description="Transthyretin/hydroxyisourate hydrolase" evidence="2">
    <location>
        <begin position="578"/>
        <end position="700"/>
    </location>
</feature>
<name>A0ABN8NY72_9CNID</name>
<dbReference type="SUPFAM" id="SSF49472">
    <property type="entry name" value="Transthyretin (synonym: prealbumin)"/>
    <property type="match status" value="1"/>
</dbReference>
<keyword evidence="4" id="KW-1185">Reference proteome</keyword>
<evidence type="ECO:0000259" key="2">
    <source>
        <dbReference type="SMART" id="SM00095"/>
    </source>
</evidence>